<dbReference type="RefSeq" id="XP_031554917.1">
    <property type="nucleotide sequence ID" value="XM_031699057.1"/>
</dbReference>
<dbReference type="PROSITE" id="PS50026">
    <property type="entry name" value="EGF_3"/>
    <property type="match status" value="1"/>
</dbReference>
<reference evidence="22" key="1">
    <citation type="submission" date="2025-08" db="UniProtKB">
        <authorList>
            <consortium name="RefSeq"/>
        </authorList>
    </citation>
    <scope>IDENTIFICATION</scope>
    <source>
        <tissue evidence="22">Tentacle</tissue>
    </source>
</reference>
<dbReference type="Pfam" id="PF07645">
    <property type="entry name" value="EGF_CA"/>
    <property type="match status" value="2"/>
</dbReference>
<evidence type="ECO:0000256" key="5">
    <source>
        <dbReference type="ARBA" id="ARBA00022692"/>
    </source>
</evidence>
<evidence type="ECO:0000256" key="1">
    <source>
        <dbReference type="ARBA" id="ARBA00004479"/>
    </source>
</evidence>
<dbReference type="PROSITE" id="PS01187">
    <property type="entry name" value="EGF_CA"/>
    <property type="match status" value="1"/>
</dbReference>
<feature type="signal peptide" evidence="15">
    <location>
        <begin position="1"/>
        <end position="18"/>
    </location>
</feature>
<dbReference type="PANTHER" id="PTHR24046">
    <property type="entry name" value="SIGNAL PEPTIDE, CUB AND EGF-LIKE DOMAIN-CONTAINING"/>
    <property type="match status" value="1"/>
</dbReference>
<evidence type="ECO:0000259" key="20">
    <source>
        <dbReference type="PROSITE" id="PS50923"/>
    </source>
</evidence>
<feature type="domain" description="EGF-like" evidence="17">
    <location>
        <begin position="378"/>
        <end position="422"/>
    </location>
</feature>
<dbReference type="Pfam" id="PF14670">
    <property type="entry name" value="FXa_inhibition"/>
    <property type="match status" value="3"/>
</dbReference>
<dbReference type="PROSITE" id="PS50923">
    <property type="entry name" value="SUSHI"/>
    <property type="match status" value="2"/>
</dbReference>
<dbReference type="InterPro" id="IPR003599">
    <property type="entry name" value="Ig_sub"/>
</dbReference>
<evidence type="ECO:0000256" key="9">
    <source>
        <dbReference type="ARBA" id="ARBA00023136"/>
    </source>
</evidence>
<feature type="domain" description="F5/8 type C" evidence="16">
    <location>
        <begin position="5"/>
        <end position="151"/>
    </location>
</feature>
<dbReference type="Gene3D" id="2.10.70.10">
    <property type="entry name" value="Complement Module, domain 1"/>
    <property type="match status" value="2"/>
</dbReference>
<accession>A0A6P8HQJ2</accession>
<dbReference type="SUPFAM" id="SSF57535">
    <property type="entry name" value="Complement control module/SCR domain"/>
    <property type="match status" value="2"/>
</dbReference>
<dbReference type="InterPro" id="IPR007110">
    <property type="entry name" value="Ig-like_dom"/>
</dbReference>
<dbReference type="InterPro" id="IPR049883">
    <property type="entry name" value="NOTCH1_EGF-like"/>
</dbReference>
<keyword evidence="21" id="KW-1185">Reference proteome</keyword>
<dbReference type="Pfam" id="PF12662">
    <property type="entry name" value="cEGF"/>
    <property type="match status" value="1"/>
</dbReference>
<dbReference type="Pfam" id="PF07699">
    <property type="entry name" value="Ephrin_rec_like"/>
    <property type="match status" value="2"/>
</dbReference>
<dbReference type="PROSITE" id="PS50825">
    <property type="entry name" value="HYR"/>
    <property type="match status" value="1"/>
</dbReference>
<dbReference type="SMART" id="SM01411">
    <property type="entry name" value="Ephrin_rec_like"/>
    <property type="match status" value="2"/>
</dbReference>
<gene>
    <name evidence="22" type="primary">LOC116291843</name>
</gene>
<evidence type="ECO:0000256" key="2">
    <source>
        <dbReference type="ARBA" id="ARBA00006373"/>
    </source>
</evidence>
<keyword evidence="5" id="KW-0812">Transmembrane</keyword>
<dbReference type="SMART" id="SM00408">
    <property type="entry name" value="IGc2"/>
    <property type="match status" value="1"/>
</dbReference>
<evidence type="ECO:0000256" key="13">
    <source>
        <dbReference type="PROSITE-ProRule" id="PRU00076"/>
    </source>
</evidence>
<evidence type="ECO:0000259" key="18">
    <source>
        <dbReference type="PROSITE" id="PS50825"/>
    </source>
</evidence>
<evidence type="ECO:0000313" key="21">
    <source>
        <dbReference type="Proteomes" id="UP000515163"/>
    </source>
</evidence>
<keyword evidence="4" id="KW-0254">Endocytosis</keyword>
<protein>
    <submittedName>
        <fullName evidence="22">Sushi, von Willebrand factor type A, EGF and pentraxin domain-containing protein 1-like</fullName>
    </submittedName>
</protein>
<dbReference type="SMART" id="SM00032">
    <property type="entry name" value="CCP"/>
    <property type="match status" value="3"/>
</dbReference>
<dbReference type="SUPFAM" id="SSF49785">
    <property type="entry name" value="Galactose-binding domain-like"/>
    <property type="match status" value="1"/>
</dbReference>
<keyword evidence="12" id="KW-0325">Glycoprotein</keyword>
<dbReference type="Pfam" id="PF02494">
    <property type="entry name" value="HYR"/>
    <property type="match status" value="1"/>
</dbReference>
<sequence length="1027" mass="112735">MLWFALTAVVLLQSGVLGDKDCNQSLLTNNAVTSSSQLSANFSASHAQMSSKSAWCPTQNFSSSEYLQIVFSSFKRITRIKIDGETNPGVNQTARRVTKYLLQVSRDGVQFQNFKQISQSDVVVQLNAFAVRLVPRSFNAFPCMRVEIYGCKAPEPETCKEKNGTCSQICKDNERYCFMGVCFFRCVTDWMCTKYITCKCHPGYKLLNDKRTCKDINECKRYNGGCDDFCENTVGSYICSCKSGYKLERDRHGCSDINECDINDGGCNQICENNQGSYKCKCWTGYKMSADNHTCIDIDECKVDNGGCSHTCINLAGGRRCACPVGFQVDALGKNCVDTNECYLANGGCETFCHNNNGSYTCSCRSGFELYDKLKCRDIDECARKTDDCDDQSTTCFNYQGSYECRCKKGFKYIPNNKRQCERMTCPPLVESQGTSVSPSECLVKNGRKVGDKCTFSCKAGYVLLDPSKNTMTCLDTTSWDMPIISCRPIRCPSLTPPANGYVYPPFCSTTGNTFGQSCYYRCNKGYSLKNGQNPKRDCTNSGAWDISTPATCAKVFIKPWINCPPDVVMSLDPKGNQADVTALLLKPKSNVGDVKMFPEKYRTSLVFPAGTTTLTYKATNKNGDVAQCTTDVIIEDKTPPRVVYCPNNIYESSPGIDKVIIWRDPEFADNVKVTSVTSDKKPNQKFGLGETLVLYVAKDAAGNTAQCSFSVTVKRLQCPVAEDPDNGKLTNCMNYGSTKYCRITCNTGKQTFMFTYGATCQLPEATWNEIPACVDATRINAGDSCPSGQIQQKSLTGYPNFIKYCVSCPRGYKYDSSAKDCIKCPVGYTSLAESSAQCTKCPAGKSTVKAGSKNCIDQCKPGTSSEDGFDLPLNPNGCSQCSMGYYSDIYGASQCKQCPDKLMTKFKGSNSKDDCGIAPTVTEFGPMNINVDENDRVEFVCKAVGPPTPSIKIVKARPTPDGFGGPVKIESIVEGGKQIGIRYIIQKASEHDQGLYSCVATNVFGKNTKFLNLQVNINLGSGQSGV</sequence>
<evidence type="ECO:0000256" key="8">
    <source>
        <dbReference type="ARBA" id="ARBA00022989"/>
    </source>
</evidence>
<dbReference type="GO" id="GO:0005615">
    <property type="term" value="C:extracellular space"/>
    <property type="evidence" value="ECO:0007669"/>
    <property type="project" value="TreeGrafter"/>
</dbReference>
<evidence type="ECO:0000256" key="14">
    <source>
        <dbReference type="PROSITE-ProRule" id="PRU00302"/>
    </source>
</evidence>
<comment type="similarity">
    <text evidence="2">Belongs to the EGF domain peptide family.</text>
</comment>
<feature type="domain" description="Sushi" evidence="20">
    <location>
        <begin position="490"/>
        <end position="555"/>
    </location>
</feature>
<dbReference type="InterPro" id="IPR003598">
    <property type="entry name" value="Ig_sub2"/>
</dbReference>
<feature type="domain" description="HYR" evidence="18">
    <location>
        <begin position="636"/>
        <end position="716"/>
    </location>
</feature>
<dbReference type="Pfam" id="PF00084">
    <property type="entry name" value="Sushi"/>
    <property type="match status" value="2"/>
</dbReference>
<dbReference type="CDD" id="cd00054">
    <property type="entry name" value="EGF_CA"/>
    <property type="match status" value="1"/>
</dbReference>
<dbReference type="FunFam" id="2.10.25.10:FF:000009">
    <property type="entry name" value="Low-density lipoprotein receptor isoform 1"/>
    <property type="match status" value="1"/>
</dbReference>
<dbReference type="Gene3D" id="2.10.50.10">
    <property type="entry name" value="Tumor Necrosis Factor Receptor, subunit A, domain 2"/>
    <property type="match status" value="2"/>
</dbReference>
<dbReference type="Gene3D" id="2.60.120.260">
    <property type="entry name" value="Galactose-binding domain-like"/>
    <property type="match status" value="1"/>
</dbReference>
<evidence type="ECO:0000256" key="7">
    <source>
        <dbReference type="ARBA" id="ARBA00022737"/>
    </source>
</evidence>
<dbReference type="GO" id="GO:0016020">
    <property type="term" value="C:membrane"/>
    <property type="evidence" value="ECO:0007669"/>
    <property type="project" value="UniProtKB-SubCell"/>
</dbReference>
<evidence type="ECO:0000256" key="11">
    <source>
        <dbReference type="ARBA" id="ARBA00023170"/>
    </source>
</evidence>
<dbReference type="GO" id="GO:0006897">
    <property type="term" value="P:endocytosis"/>
    <property type="evidence" value="ECO:0007669"/>
    <property type="project" value="UniProtKB-KW"/>
</dbReference>
<evidence type="ECO:0000259" key="16">
    <source>
        <dbReference type="PROSITE" id="PS50022"/>
    </source>
</evidence>
<dbReference type="GO" id="GO:0005509">
    <property type="term" value="F:calcium ion binding"/>
    <property type="evidence" value="ECO:0007669"/>
    <property type="project" value="InterPro"/>
</dbReference>
<dbReference type="InterPro" id="IPR003410">
    <property type="entry name" value="HYR_dom"/>
</dbReference>
<dbReference type="SUPFAM" id="SSF48726">
    <property type="entry name" value="Immunoglobulin"/>
    <property type="match status" value="1"/>
</dbReference>
<dbReference type="PROSITE" id="PS50835">
    <property type="entry name" value="IG_LIKE"/>
    <property type="match status" value="1"/>
</dbReference>
<keyword evidence="14" id="KW-0768">Sushi</keyword>
<dbReference type="SMART" id="SM00409">
    <property type="entry name" value="IG"/>
    <property type="match status" value="1"/>
</dbReference>
<dbReference type="InParanoid" id="A0A6P8HQJ2"/>
<dbReference type="GO" id="GO:0009986">
    <property type="term" value="C:cell surface"/>
    <property type="evidence" value="ECO:0007669"/>
    <property type="project" value="TreeGrafter"/>
</dbReference>
<keyword evidence="8" id="KW-1133">Transmembrane helix</keyword>
<organism evidence="21 22">
    <name type="scientific">Actinia tenebrosa</name>
    <name type="common">Australian red waratah sea anemone</name>
    <dbReference type="NCBI Taxonomy" id="6105"/>
    <lineage>
        <taxon>Eukaryota</taxon>
        <taxon>Metazoa</taxon>
        <taxon>Cnidaria</taxon>
        <taxon>Anthozoa</taxon>
        <taxon>Hexacorallia</taxon>
        <taxon>Actiniaria</taxon>
        <taxon>Actiniidae</taxon>
        <taxon>Actinia</taxon>
    </lineage>
</organism>
<dbReference type="InterPro" id="IPR001881">
    <property type="entry name" value="EGF-like_Ca-bd_dom"/>
</dbReference>
<dbReference type="PROSITE" id="PS50022">
    <property type="entry name" value="FA58C_3"/>
    <property type="match status" value="1"/>
</dbReference>
<dbReference type="InterPro" id="IPR052071">
    <property type="entry name" value="SCUB_EGF-like_domain"/>
</dbReference>
<dbReference type="FunFam" id="2.10.25.10:FF:000240">
    <property type="entry name" value="Vitamin K-dependent protein S"/>
    <property type="match status" value="2"/>
</dbReference>
<proteinExistence type="inferred from homology"/>
<dbReference type="InterPro" id="IPR009030">
    <property type="entry name" value="Growth_fac_rcpt_cys_sf"/>
</dbReference>
<dbReference type="SUPFAM" id="SSF57184">
    <property type="entry name" value="Growth factor receptor domain"/>
    <property type="match status" value="2"/>
</dbReference>
<dbReference type="GeneID" id="116291843"/>
<feature type="domain" description="Ig-like" evidence="19">
    <location>
        <begin position="920"/>
        <end position="1019"/>
    </location>
</feature>
<feature type="domain" description="Sushi" evidence="20">
    <location>
        <begin position="424"/>
        <end position="489"/>
    </location>
</feature>
<dbReference type="InterPro" id="IPR035976">
    <property type="entry name" value="Sushi/SCR/CCP_sf"/>
</dbReference>
<keyword evidence="6 15" id="KW-0732">Signal</keyword>
<evidence type="ECO:0000313" key="22">
    <source>
        <dbReference type="RefSeq" id="XP_031554917.1"/>
    </source>
</evidence>
<dbReference type="InterPro" id="IPR000152">
    <property type="entry name" value="EGF-type_Asp/Asn_hydroxyl_site"/>
</dbReference>
<feature type="chain" id="PRO_5028304406" evidence="15">
    <location>
        <begin position="19"/>
        <end position="1027"/>
    </location>
</feature>
<evidence type="ECO:0000256" key="12">
    <source>
        <dbReference type="ARBA" id="ARBA00023180"/>
    </source>
</evidence>
<comment type="subcellular location">
    <subcellularLocation>
        <location evidence="1">Membrane</location>
        <topology evidence="1">Single-pass type I membrane protein</topology>
    </subcellularLocation>
</comment>
<dbReference type="InterPro" id="IPR036179">
    <property type="entry name" value="Ig-like_dom_sf"/>
</dbReference>
<evidence type="ECO:0000256" key="3">
    <source>
        <dbReference type="ARBA" id="ARBA00022536"/>
    </source>
</evidence>
<dbReference type="Pfam" id="PF00754">
    <property type="entry name" value="F5_F8_type_C"/>
    <property type="match status" value="1"/>
</dbReference>
<evidence type="ECO:0000256" key="6">
    <source>
        <dbReference type="ARBA" id="ARBA00022729"/>
    </source>
</evidence>
<dbReference type="InterPro" id="IPR008979">
    <property type="entry name" value="Galactose-bd-like_sf"/>
</dbReference>
<dbReference type="InterPro" id="IPR018097">
    <property type="entry name" value="EGF_Ca-bd_CS"/>
</dbReference>
<dbReference type="SUPFAM" id="SSF57196">
    <property type="entry name" value="EGF/Laminin"/>
    <property type="match status" value="2"/>
</dbReference>
<keyword evidence="7" id="KW-0677">Repeat</keyword>
<dbReference type="InterPro" id="IPR000742">
    <property type="entry name" value="EGF"/>
</dbReference>
<dbReference type="KEGG" id="aten:116291843"/>
<dbReference type="CDD" id="cd00033">
    <property type="entry name" value="CCP"/>
    <property type="match status" value="2"/>
</dbReference>
<evidence type="ECO:0000256" key="4">
    <source>
        <dbReference type="ARBA" id="ARBA00022583"/>
    </source>
</evidence>
<dbReference type="AlphaFoldDB" id="A0A6P8HQJ2"/>
<dbReference type="InterPro" id="IPR011641">
    <property type="entry name" value="Tyr-kin_ephrin_A/B_rcpt-like"/>
</dbReference>
<dbReference type="OrthoDB" id="10045365at2759"/>
<dbReference type="Proteomes" id="UP000515163">
    <property type="component" value="Unplaced"/>
</dbReference>
<dbReference type="InterPro" id="IPR026823">
    <property type="entry name" value="cEGF"/>
</dbReference>
<dbReference type="SMART" id="SM00181">
    <property type="entry name" value="EGF"/>
    <property type="match status" value="6"/>
</dbReference>
<evidence type="ECO:0000256" key="10">
    <source>
        <dbReference type="ARBA" id="ARBA00023157"/>
    </source>
</evidence>
<evidence type="ECO:0000256" key="15">
    <source>
        <dbReference type="SAM" id="SignalP"/>
    </source>
</evidence>
<dbReference type="InterPro" id="IPR000436">
    <property type="entry name" value="Sushi_SCR_CCP_dom"/>
</dbReference>
<dbReference type="Gene3D" id="2.10.25.10">
    <property type="entry name" value="Laminin"/>
    <property type="match status" value="6"/>
</dbReference>
<dbReference type="InterPro" id="IPR013783">
    <property type="entry name" value="Ig-like_fold"/>
</dbReference>
<dbReference type="PROSITE" id="PS00010">
    <property type="entry name" value="ASX_HYDROXYL"/>
    <property type="match status" value="1"/>
</dbReference>
<dbReference type="Gene3D" id="2.60.40.10">
    <property type="entry name" value="Immunoglobulins"/>
    <property type="match status" value="1"/>
</dbReference>
<name>A0A6P8HQJ2_ACTTE</name>
<dbReference type="PROSITE" id="PS01186">
    <property type="entry name" value="EGF_2"/>
    <property type="match status" value="2"/>
</dbReference>
<keyword evidence="3 13" id="KW-0245">EGF-like domain</keyword>
<evidence type="ECO:0000259" key="17">
    <source>
        <dbReference type="PROSITE" id="PS50026"/>
    </source>
</evidence>
<dbReference type="GO" id="GO:0007165">
    <property type="term" value="P:signal transduction"/>
    <property type="evidence" value="ECO:0007669"/>
    <property type="project" value="TreeGrafter"/>
</dbReference>
<dbReference type="InterPro" id="IPR000421">
    <property type="entry name" value="FA58C"/>
</dbReference>
<evidence type="ECO:0000259" key="19">
    <source>
        <dbReference type="PROSITE" id="PS50835"/>
    </source>
</evidence>
<comment type="caution">
    <text evidence="13">Lacks conserved residue(s) required for the propagation of feature annotation.</text>
</comment>
<dbReference type="PROSITE" id="PS01286">
    <property type="entry name" value="FA58C_2"/>
    <property type="match status" value="1"/>
</dbReference>
<dbReference type="PANTHER" id="PTHR24046:SF7">
    <property type="entry name" value="CUB DOMAIN-CONTAINING PROTEIN"/>
    <property type="match status" value="1"/>
</dbReference>
<dbReference type="FunFam" id="2.10.25.10:FF:000038">
    <property type="entry name" value="Fibrillin 2"/>
    <property type="match status" value="1"/>
</dbReference>
<keyword evidence="10" id="KW-1015">Disulfide bond</keyword>
<keyword evidence="9" id="KW-0472">Membrane</keyword>
<keyword evidence="11" id="KW-0675">Receptor</keyword>
<dbReference type="SMART" id="SM00179">
    <property type="entry name" value="EGF_CA"/>
    <property type="match status" value="5"/>
</dbReference>
<dbReference type="Pfam" id="PF13927">
    <property type="entry name" value="Ig_3"/>
    <property type="match status" value="1"/>
</dbReference>